<dbReference type="EC" id="2.7.13.3" evidence="3"/>
<evidence type="ECO:0000256" key="3">
    <source>
        <dbReference type="ARBA" id="ARBA00012438"/>
    </source>
</evidence>
<evidence type="ECO:0000256" key="5">
    <source>
        <dbReference type="ARBA" id="ARBA00022679"/>
    </source>
</evidence>
<dbReference type="InterPro" id="IPR003594">
    <property type="entry name" value="HATPase_dom"/>
</dbReference>
<comment type="catalytic activity">
    <reaction evidence="1">
        <text>ATP + protein L-histidine = ADP + protein N-phospho-L-histidine.</text>
        <dbReference type="EC" id="2.7.13.3"/>
    </reaction>
</comment>
<dbReference type="InterPro" id="IPR004358">
    <property type="entry name" value="Sig_transdc_His_kin-like_C"/>
</dbReference>
<evidence type="ECO:0000313" key="9">
    <source>
        <dbReference type="EMBL" id="SHE98064.1"/>
    </source>
</evidence>
<dbReference type="PANTHER" id="PTHR45453:SF1">
    <property type="entry name" value="PHOSPHATE REGULON SENSOR PROTEIN PHOR"/>
    <property type="match status" value="1"/>
</dbReference>
<dbReference type="Gene3D" id="3.30.565.10">
    <property type="entry name" value="Histidine kinase-like ATPase, C-terminal domain"/>
    <property type="match status" value="1"/>
</dbReference>
<dbReference type="PANTHER" id="PTHR45453">
    <property type="entry name" value="PHOSPHATE REGULON SENSOR PROTEIN PHOR"/>
    <property type="match status" value="1"/>
</dbReference>
<dbReference type="GO" id="GO:0004721">
    <property type="term" value="F:phosphoprotein phosphatase activity"/>
    <property type="evidence" value="ECO:0007669"/>
    <property type="project" value="TreeGrafter"/>
</dbReference>
<evidence type="ECO:0000256" key="7">
    <source>
        <dbReference type="ARBA" id="ARBA00023012"/>
    </source>
</evidence>
<dbReference type="InterPro" id="IPR036890">
    <property type="entry name" value="HATPase_C_sf"/>
</dbReference>
<keyword evidence="7" id="KW-0902">Two-component regulatory system</keyword>
<keyword evidence="4" id="KW-0597">Phosphoprotein</keyword>
<sequence length="65" mass="7113">MGISKDDIPFIFERFYRGEKSRNRETGGSGIGLSIAKAIVLAHGGKMNVESEINKGSKFTVKILL</sequence>
<evidence type="ECO:0000313" key="10">
    <source>
        <dbReference type="Proteomes" id="UP000184127"/>
    </source>
</evidence>
<dbReference type="Proteomes" id="UP000184127">
    <property type="component" value="Unassembled WGS sequence"/>
</dbReference>
<proteinExistence type="predicted"/>
<name>A0A1M4XWU6_9THEO</name>
<dbReference type="GO" id="GO:0005886">
    <property type="term" value="C:plasma membrane"/>
    <property type="evidence" value="ECO:0007669"/>
    <property type="project" value="TreeGrafter"/>
</dbReference>
<feature type="domain" description="Histidine kinase" evidence="8">
    <location>
        <begin position="1"/>
        <end position="65"/>
    </location>
</feature>
<dbReference type="GO" id="GO:0000155">
    <property type="term" value="F:phosphorelay sensor kinase activity"/>
    <property type="evidence" value="ECO:0007669"/>
    <property type="project" value="TreeGrafter"/>
</dbReference>
<reference evidence="10" key="1">
    <citation type="submission" date="2016-11" db="EMBL/GenBank/DDBJ databases">
        <authorList>
            <person name="Varghese N."/>
            <person name="Submissions S."/>
        </authorList>
    </citation>
    <scope>NUCLEOTIDE SEQUENCE [LARGE SCALE GENOMIC DNA]</scope>
    <source>
        <strain evidence="10">DSM 18761</strain>
    </source>
</reference>
<dbReference type="PROSITE" id="PS50109">
    <property type="entry name" value="HIS_KIN"/>
    <property type="match status" value="1"/>
</dbReference>
<evidence type="ECO:0000256" key="1">
    <source>
        <dbReference type="ARBA" id="ARBA00000085"/>
    </source>
</evidence>
<evidence type="ECO:0000259" key="8">
    <source>
        <dbReference type="PROSITE" id="PS50109"/>
    </source>
</evidence>
<keyword evidence="5" id="KW-0808">Transferase</keyword>
<dbReference type="InterPro" id="IPR005467">
    <property type="entry name" value="His_kinase_dom"/>
</dbReference>
<protein>
    <recommendedName>
        <fullName evidence="3">histidine kinase</fullName>
        <ecNumber evidence="3">2.7.13.3</ecNumber>
    </recommendedName>
</protein>
<keyword evidence="6 9" id="KW-0418">Kinase</keyword>
<dbReference type="SUPFAM" id="SSF55874">
    <property type="entry name" value="ATPase domain of HSP90 chaperone/DNA topoisomerase II/histidine kinase"/>
    <property type="match status" value="1"/>
</dbReference>
<evidence type="ECO:0000256" key="6">
    <source>
        <dbReference type="ARBA" id="ARBA00022777"/>
    </source>
</evidence>
<gene>
    <name evidence="9" type="ORF">SAMN02745195_01569</name>
</gene>
<evidence type="ECO:0000256" key="2">
    <source>
        <dbReference type="ARBA" id="ARBA00004370"/>
    </source>
</evidence>
<dbReference type="PRINTS" id="PR00344">
    <property type="entry name" value="BCTRLSENSOR"/>
</dbReference>
<comment type="subcellular location">
    <subcellularLocation>
        <location evidence="2">Membrane</location>
    </subcellularLocation>
</comment>
<dbReference type="InterPro" id="IPR050351">
    <property type="entry name" value="BphY/WalK/GraS-like"/>
</dbReference>
<evidence type="ECO:0000256" key="4">
    <source>
        <dbReference type="ARBA" id="ARBA00022553"/>
    </source>
</evidence>
<organism evidence="9 10">
    <name type="scientific">Thermoanaerobacter uzonensis DSM 18761</name>
    <dbReference type="NCBI Taxonomy" id="1123369"/>
    <lineage>
        <taxon>Bacteria</taxon>
        <taxon>Bacillati</taxon>
        <taxon>Bacillota</taxon>
        <taxon>Clostridia</taxon>
        <taxon>Thermoanaerobacterales</taxon>
        <taxon>Thermoanaerobacteraceae</taxon>
        <taxon>Thermoanaerobacter</taxon>
    </lineage>
</organism>
<dbReference type="EMBL" id="FQUR01000012">
    <property type="protein sequence ID" value="SHE98064.1"/>
    <property type="molecule type" value="Genomic_DNA"/>
</dbReference>
<dbReference type="Pfam" id="PF02518">
    <property type="entry name" value="HATPase_c"/>
    <property type="match status" value="1"/>
</dbReference>
<keyword evidence="10" id="KW-1185">Reference proteome</keyword>
<dbReference type="AlphaFoldDB" id="A0A1M4XWU6"/>
<accession>A0A1M4XWU6</accession>
<dbReference type="GO" id="GO:0016036">
    <property type="term" value="P:cellular response to phosphate starvation"/>
    <property type="evidence" value="ECO:0007669"/>
    <property type="project" value="TreeGrafter"/>
</dbReference>